<dbReference type="SUPFAM" id="SSF55174">
    <property type="entry name" value="Alpha-L RNA-binding motif"/>
    <property type="match status" value="1"/>
</dbReference>
<dbReference type="SMART" id="SM00363">
    <property type="entry name" value="S4"/>
    <property type="match status" value="1"/>
</dbReference>
<dbReference type="Gene3D" id="3.10.290.10">
    <property type="entry name" value="RNA-binding S4 domain"/>
    <property type="match status" value="1"/>
</dbReference>
<evidence type="ECO:0000259" key="3">
    <source>
        <dbReference type="SMART" id="SM00363"/>
    </source>
</evidence>
<dbReference type="PROSITE" id="PS50889">
    <property type="entry name" value="S4"/>
    <property type="match status" value="1"/>
</dbReference>
<protein>
    <submittedName>
        <fullName evidence="4">RNA binding methyltransferase FtsJ like</fullName>
    </submittedName>
</protein>
<dbReference type="NCBIfam" id="TIGR00478">
    <property type="entry name" value="tly"/>
    <property type="match status" value="1"/>
</dbReference>
<dbReference type="SUPFAM" id="SSF53335">
    <property type="entry name" value="S-adenosyl-L-methionine-dependent methyltransferases"/>
    <property type="match status" value="1"/>
</dbReference>
<proteinExistence type="inferred from homology"/>
<comment type="similarity">
    <text evidence="2">Belongs to the TlyA family.</text>
</comment>
<dbReference type="GO" id="GO:0003723">
    <property type="term" value="F:RNA binding"/>
    <property type="evidence" value="ECO:0007669"/>
    <property type="project" value="UniProtKB-KW"/>
</dbReference>
<evidence type="ECO:0000256" key="2">
    <source>
        <dbReference type="ARBA" id="ARBA00029460"/>
    </source>
</evidence>
<dbReference type="GO" id="GO:0032259">
    <property type="term" value="P:methylation"/>
    <property type="evidence" value="ECO:0007669"/>
    <property type="project" value="UniProtKB-KW"/>
</dbReference>
<keyword evidence="4" id="KW-0489">Methyltransferase</keyword>
<dbReference type="InterPro" id="IPR002942">
    <property type="entry name" value="S4_RNA-bd"/>
</dbReference>
<dbReference type="Gene3D" id="3.40.50.150">
    <property type="entry name" value="Vaccinia Virus protein VP39"/>
    <property type="match status" value="1"/>
</dbReference>
<dbReference type="InterPro" id="IPR002877">
    <property type="entry name" value="RNA_MeTrfase_FtsJ_dom"/>
</dbReference>
<dbReference type="CDD" id="cd00165">
    <property type="entry name" value="S4"/>
    <property type="match status" value="1"/>
</dbReference>
<feature type="domain" description="RNA-binding S4" evidence="3">
    <location>
        <begin position="3"/>
        <end position="68"/>
    </location>
</feature>
<dbReference type="InterPro" id="IPR029063">
    <property type="entry name" value="SAM-dependent_MTases_sf"/>
</dbReference>
<dbReference type="InterPro" id="IPR004538">
    <property type="entry name" value="Hemolysin_A/TlyA"/>
</dbReference>
<dbReference type="PIRSF" id="PIRSF005578">
    <property type="entry name" value="TlyA"/>
    <property type="match status" value="1"/>
</dbReference>
<evidence type="ECO:0000313" key="4">
    <source>
        <dbReference type="EMBL" id="VAX27727.1"/>
    </source>
</evidence>
<evidence type="ECO:0000256" key="1">
    <source>
        <dbReference type="ARBA" id="ARBA00022884"/>
    </source>
</evidence>
<dbReference type="GO" id="GO:0008168">
    <property type="term" value="F:methyltransferase activity"/>
    <property type="evidence" value="ECO:0007669"/>
    <property type="project" value="UniProtKB-KW"/>
</dbReference>
<dbReference type="PANTHER" id="PTHR32319">
    <property type="entry name" value="BACTERIAL HEMOLYSIN-LIKE PROTEIN"/>
    <property type="match status" value="1"/>
</dbReference>
<dbReference type="InterPro" id="IPR047048">
    <property type="entry name" value="TlyA"/>
</dbReference>
<organism evidence="4">
    <name type="scientific">hydrothermal vent metagenome</name>
    <dbReference type="NCBI Taxonomy" id="652676"/>
    <lineage>
        <taxon>unclassified sequences</taxon>
        <taxon>metagenomes</taxon>
        <taxon>ecological metagenomes</taxon>
    </lineage>
</organism>
<dbReference type="CDD" id="cd02440">
    <property type="entry name" value="AdoMet_MTases"/>
    <property type="match status" value="1"/>
</dbReference>
<accession>A0A3B1DGF2</accession>
<sequence>MKERLDKLLIKKGLVSSRERAKALILEGRVLVNRSPVDKAGTLIDEGAEIVLRGEDLPYASRGGLKLEAALAHFNIQLDGQVVMDVGASTGGFTDCMLQKGAGRIYAVDVGYGQLSWKLRKDPRVMVLERTNIRYLTGDSVPEKIDFVTIDVSFISLLKVVPKILEFLKAGGGILALIKPQFEVGKGEVDKGGVIKSVEKRMNVVRKITEGLESLGLAMQGVFESPVKGQKGNIEYFVYMINPDSASTPIR</sequence>
<keyword evidence="1" id="KW-0694">RNA-binding</keyword>
<name>A0A3B1DGF2_9ZZZZ</name>
<dbReference type="Pfam" id="PF01728">
    <property type="entry name" value="FtsJ"/>
    <property type="match status" value="1"/>
</dbReference>
<dbReference type="Pfam" id="PF01479">
    <property type="entry name" value="S4"/>
    <property type="match status" value="1"/>
</dbReference>
<keyword evidence="4" id="KW-0808">Transferase</keyword>
<dbReference type="InterPro" id="IPR036986">
    <property type="entry name" value="S4_RNA-bd_sf"/>
</dbReference>
<dbReference type="AlphaFoldDB" id="A0A3B1DGF2"/>
<dbReference type="EMBL" id="UOGH01000058">
    <property type="protein sequence ID" value="VAX27727.1"/>
    <property type="molecule type" value="Genomic_DNA"/>
</dbReference>
<gene>
    <name evidence="4" type="ORF">MNBD_NITROSPIRAE02-271</name>
</gene>
<dbReference type="PANTHER" id="PTHR32319:SF0">
    <property type="entry name" value="BACTERIAL HEMOLYSIN-LIKE PROTEIN"/>
    <property type="match status" value="1"/>
</dbReference>
<reference evidence="4" key="1">
    <citation type="submission" date="2018-06" db="EMBL/GenBank/DDBJ databases">
        <authorList>
            <person name="Zhirakovskaya E."/>
        </authorList>
    </citation>
    <scope>NUCLEOTIDE SEQUENCE</scope>
</reference>